<organism evidence="3 4">
    <name type="scientific">Bacteroides thetaiotaomicron</name>
    <dbReference type="NCBI Taxonomy" id="818"/>
    <lineage>
        <taxon>Bacteria</taxon>
        <taxon>Pseudomonadati</taxon>
        <taxon>Bacteroidota</taxon>
        <taxon>Bacteroidia</taxon>
        <taxon>Bacteroidales</taxon>
        <taxon>Bacteroidaceae</taxon>
        <taxon>Bacteroides</taxon>
    </lineage>
</organism>
<gene>
    <name evidence="3" type="ORF">K0H07_11360</name>
</gene>
<dbReference type="EMBL" id="JAHYQA010000005">
    <property type="protein sequence ID" value="MCE9237743.1"/>
    <property type="molecule type" value="Genomic_DNA"/>
</dbReference>
<name>A0AAW4ZCK5_BACT4</name>
<keyword evidence="1" id="KW-0175">Coiled coil</keyword>
<evidence type="ECO:0000313" key="3">
    <source>
        <dbReference type="EMBL" id="MCE9237743.1"/>
    </source>
</evidence>
<dbReference type="RefSeq" id="WP_234128753.1">
    <property type="nucleotide sequence ID" value="NZ_JAHYQA010000005.1"/>
</dbReference>
<reference evidence="3" key="1">
    <citation type="submission" date="2021-07" db="EMBL/GenBank/DDBJ databases">
        <title>Comparative genomics of Bacteroides fragilis group isolates reveals species-dependent resistance mechanisms and validates clinical tools for resistance prediction.</title>
        <authorList>
            <person name="Wallace M.J."/>
            <person name="Jean S."/>
            <person name="Wallace M.A."/>
            <person name="Carey-Ann B.D."/>
            <person name="Dantas G."/>
        </authorList>
    </citation>
    <scope>NUCLEOTIDE SEQUENCE</scope>
    <source>
        <strain evidence="3">BJH_160</strain>
    </source>
</reference>
<feature type="transmembrane region" description="Helical" evidence="2">
    <location>
        <begin position="571"/>
        <end position="591"/>
    </location>
</feature>
<proteinExistence type="predicted"/>
<accession>A0AAW4ZCK5</accession>
<sequence length="686" mass="75838">MSDIVTRLLLKTNDFDANLEKSKGSVNRFQGDISNMAKSAGAGIAKFAAGVGLAMGAGESFMKVIRSTQSTSDEFDNTLNACKGTVDIFFQSLSSGSFEAFNNGILSTISNMKNLSALRDSLADAKLSMGFNNKVFEAEFTKFESIIRDTTKSRKERESAFKSLQSLKDNFKVDVDDTLSGAEKELIQSLNTRTGRKDFNIDDIHKYISINNNDFSTRKEKSALTAYQKQLSEYDKQMNLMRGKINSTKGDTNEFTGETKMQMRQKLQDLETQKRIFIQQNAELEKQNFLNQDNDANRIEMTKNYEYTYDLKKRMYDFDKRTLELQNSLKGSAPKETPKVDSVAWYDTKISELNKKLISETDVQIKSTIKATINELERKKIKLQIEESGNSIEAINIQLAAQNKKLIAETDMQARATIQATINELEQKKVKLKFVVDQEAFKIAHGEMKDGALPIPIKPTYDKVPTHGKTGKDFKLPKHDPLFKKEDIDLNQEYAESLANISGVVGSMSGLFDDNTASVLQWGVSFLSTVGQAIPKILEMAGANEVEAETARKSAIANMSAAGGEVLKAHAGIPFVGIALGLAGVATIIAAMSSMPKYATGGIVPGTSFTGDKVPALLNSGEMILNGSQQSNLFRMLNSGLYGSLSQKIAPSGNDDIRLYSDVEIKGDRIFLALHNHIKKTGKRLW</sequence>
<evidence type="ECO:0000256" key="2">
    <source>
        <dbReference type="SAM" id="Phobius"/>
    </source>
</evidence>
<dbReference type="Proteomes" id="UP001200544">
    <property type="component" value="Unassembled WGS sequence"/>
</dbReference>
<keyword evidence="2" id="KW-0472">Membrane</keyword>
<dbReference type="AlphaFoldDB" id="A0AAW4ZCK5"/>
<keyword evidence="2" id="KW-1133">Transmembrane helix</keyword>
<evidence type="ECO:0008006" key="5">
    <source>
        <dbReference type="Google" id="ProtNLM"/>
    </source>
</evidence>
<evidence type="ECO:0000313" key="4">
    <source>
        <dbReference type="Proteomes" id="UP001200544"/>
    </source>
</evidence>
<protein>
    <recommendedName>
        <fullName evidence="5">Phage tail tape measure protein</fullName>
    </recommendedName>
</protein>
<feature type="coiled-coil region" evidence="1">
    <location>
        <begin position="260"/>
        <end position="287"/>
    </location>
</feature>
<comment type="caution">
    <text evidence="3">The sequence shown here is derived from an EMBL/GenBank/DDBJ whole genome shotgun (WGS) entry which is preliminary data.</text>
</comment>
<evidence type="ECO:0000256" key="1">
    <source>
        <dbReference type="SAM" id="Coils"/>
    </source>
</evidence>
<keyword evidence="2" id="KW-0812">Transmembrane</keyword>